<dbReference type="Proteomes" id="UP001055784">
    <property type="component" value="Chromosome"/>
</dbReference>
<dbReference type="eggNOG" id="ENOG502ZTEH">
    <property type="taxonomic scope" value="Bacteria"/>
</dbReference>
<organism evidence="2 7">
    <name type="scientific">Paenibacillus polymyxa</name>
    <name type="common">Bacillus polymyxa</name>
    <dbReference type="NCBI Taxonomy" id="1406"/>
    <lineage>
        <taxon>Bacteria</taxon>
        <taxon>Bacillati</taxon>
        <taxon>Bacillota</taxon>
        <taxon>Bacilli</taxon>
        <taxon>Bacillales</taxon>
        <taxon>Paenibacillaceae</taxon>
        <taxon>Paenibacillus</taxon>
    </lineage>
</organism>
<dbReference type="PROSITE" id="PS51257">
    <property type="entry name" value="PROKAR_LIPOPROTEIN"/>
    <property type="match status" value="1"/>
</dbReference>
<evidence type="ECO:0000313" key="7">
    <source>
        <dbReference type="Proteomes" id="UP000650605"/>
    </source>
</evidence>
<proteinExistence type="predicted"/>
<dbReference type="EMBL" id="LYND01000077">
    <property type="protein sequence ID" value="ODA10495.1"/>
    <property type="molecule type" value="Genomic_DNA"/>
</dbReference>
<protein>
    <recommendedName>
        <fullName evidence="8">Lipoprotein</fullName>
    </recommendedName>
</protein>
<dbReference type="EMBL" id="JARVWT010000017">
    <property type="protein sequence ID" value="MDH2334390.1"/>
    <property type="molecule type" value="Genomic_DNA"/>
</dbReference>
<dbReference type="Proteomes" id="UP000650605">
    <property type="component" value="Unassembled WGS sequence"/>
</dbReference>
<evidence type="ECO:0000313" key="6">
    <source>
        <dbReference type="Proteomes" id="UP000094974"/>
    </source>
</evidence>
<dbReference type="RefSeq" id="WP_013308104.1">
    <property type="nucleotide sequence ID" value="NZ_ALJV01000276.1"/>
</dbReference>
<feature type="chain" id="PRO_5044539292" description="Lipoprotein" evidence="1">
    <location>
        <begin position="19"/>
        <end position="139"/>
    </location>
</feature>
<dbReference type="Proteomes" id="UP000094974">
    <property type="component" value="Unassembled WGS sequence"/>
</dbReference>
<dbReference type="EMBL" id="CP097770">
    <property type="protein sequence ID" value="URJ49486.1"/>
    <property type="molecule type" value="Genomic_DNA"/>
</dbReference>
<evidence type="ECO:0000313" key="3">
    <source>
        <dbReference type="EMBL" id="MDH2334390.1"/>
    </source>
</evidence>
<dbReference type="Proteomes" id="UP001229409">
    <property type="component" value="Unassembled WGS sequence"/>
</dbReference>
<sequence>MRRNKWLALLVLFSVAVAILTGCVEEEPSWTSFEGAANEKTFPVPKEASKTDRASSNSDMDYVRYALPALKESDSLPAPYLEEIAAWGWTEEPNLSTSNQKVFQKNKHMVHLSVHDGSFTVLVPKDRKAVVKSKSVDLN</sequence>
<gene>
    <name evidence="4" type="ORF">A7312_24460</name>
    <name evidence="2" type="ORF">JDW19_23225</name>
    <name evidence="5" type="ORF">MF626_003870</name>
    <name evidence="3" type="ORF">QDS18_26290</name>
</gene>
<dbReference type="EMBL" id="JAEHFQ010000018">
    <property type="protein sequence ID" value="MBM0636017.1"/>
    <property type="molecule type" value="Genomic_DNA"/>
</dbReference>
<evidence type="ECO:0000256" key="1">
    <source>
        <dbReference type="SAM" id="SignalP"/>
    </source>
</evidence>
<feature type="signal peptide" evidence="1">
    <location>
        <begin position="1"/>
        <end position="18"/>
    </location>
</feature>
<reference evidence="5" key="4">
    <citation type="submission" date="2022-11" db="EMBL/GenBank/DDBJ databases">
        <authorList>
            <person name="Vasilchenko N.G."/>
            <person name="Prazdnova E.V."/>
            <person name="Gorovtsov A.V."/>
            <person name="Chistyakov V.A."/>
            <person name="Pak M.L."/>
        </authorList>
    </citation>
    <scope>NUCLEOTIDE SEQUENCE</scope>
    <source>
        <strain evidence="5">R 4.5</strain>
    </source>
</reference>
<reference evidence="4" key="2">
    <citation type="submission" date="2016-05" db="EMBL/GenBank/DDBJ databases">
        <authorList>
            <person name="Zheng J."/>
            <person name="Timme R."/>
            <person name="Allard M."/>
            <person name="Strain E."/>
            <person name="Luo Y."/>
            <person name="Brown E."/>
        </authorList>
    </citation>
    <scope>NUCLEOTIDE SEQUENCE</scope>
    <source>
        <strain evidence="4">CFSAN034343</strain>
    </source>
</reference>
<accession>A0A074L711</accession>
<reference evidence="2" key="3">
    <citation type="submission" date="2020-12" db="EMBL/GenBank/DDBJ databases">
        <title>Paenibacillus polymyxa LMG 27872: a double-edged sword.</title>
        <authorList>
            <person name="Langendries S."/>
            <person name="Garcia Mendez S."/>
            <person name="Beirinckx S."/>
            <person name="Viaene T."/>
            <person name="Baeyen S."/>
            <person name="Goeminne G."/>
            <person name="Willems A."/>
            <person name="Debode J."/>
            <person name="Goormachtig S."/>
        </authorList>
    </citation>
    <scope>NUCLEOTIDE SEQUENCE</scope>
    <source>
        <strain evidence="2">LMG 27872</strain>
    </source>
</reference>
<evidence type="ECO:0000313" key="5">
    <source>
        <dbReference type="EMBL" id="URJ49486.1"/>
    </source>
</evidence>
<reference evidence="6" key="1">
    <citation type="submission" date="2016-05" db="EMBL/GenBank/DDBJ databases">
        <title>Whole genome shotgun sequencing of cultured foodborne pathogen.</title>
        <authorList>
            <person name="Zheng J."/>
            <person name="Timme R."/>
            <person name="Allard M."/>
            <person name="Strain E."/>
            <person name="Luo Y."/>
            <person name="Brown E."/>
        </authorList>
    </citation>
    <scope>NUCLEOTIDE SEQUENCE [LARGE SCALE GENOMIC DNA]</scope>
    <source>
        <strain evidence="6">CFSAN034343</strain>
    </source>
</reference>
<keyword evidence="6" id="KW-1185">Reference proteome</keyword>
<keyword evidence="1" id="KW-0732">Signal</keyword>
<evidence type="ECO:0000313" key="2">
    <source>
        <dbReference type="EMBL" id="MBM0636017.1"/>
    </source>
</evidence>
<reference evidence="3" key="5">
    <citation type="submission" date="2023-04" db="EMBL/GenBank/DDBJ databases">
        <title>Uncovering the Secrets of Slow-Growing Bacteria in Tropical Savanna Soil through Cultivation and Genomic Analysis.</title>
        <authorList>
            <person name="Goncalves O.S."/>
            <person name="Santana M.F."/>
        </authorList>
    </citation>
    <scope>NUCLEOTIDE SEQUENCE</scope>
    <source>
        <strain evidence="3">ANTI</strain>
    </source>
</reference>
<name>A0A074L711_PAEPO</name>
<dbReference type="AlphaFoldDB" id="A0A074L711"/>
<evidence type="ECO:0008006" key="8">
    <source>
        <dbReference type="Google" id="ProtNLM"/>
    </source>
</evidence>
<evidence type="ECO:0000313" key="4">
    <source>
        <dbReference type="EMBL" id="ODA10495.1"/>
    </source>
</evidence>